<keyword evidence="3" id="KW-1185">Reference proteome</keyword>
<dbReference type="EMBL" id="PQGD01000002">
    <property type="protein sequence ID" value="POP50525.1"/>
    <property type="molecule type" value="Genomic_DNA"/>
</dbReference>
<reference evidence="3 4" key="1">
    <citation type="submission" date="2018-01" db="EMBL/GenBank/DDBJ databases">
        <title>Superficieibacter electus gen. nov., sp. nov., an extended-spectrum beta-lactamase possessing member of the Enterobacteriaceae family, isolated from intensive care unit surfaces.</title>
        <authorList>
            <person name="Potter R.F."/>
            <person name="D'Souza A.W."/>
        </authorList>
    </citation>
    <scope>NUCLEOTIDE SEQUENCE [LARGE SCALE GENOMIC DNA]</scope>
    <source>
        <strain evidence="2 4">BP-1</strain>
        <strain evidence="1 3">BP-2</strain>
    </source>
</reference>
<gene>
    <name evidence="2" type="ORF">CHU32_03625</name>
    <name evidence="1" type="ORF">CHU33_19910</name>
</gene>
<dbReference type="RefSeq" id="WP_103677807.1">
    <property type="nucleotide sequence ID" value="NZ_PQGD01000002.1"/>
</dbReference>
<dbReference type="OrthoDB" id="9771580at2"/>
<organism evidence="2 4">
    <name type="scientific">Superficieibacter electus</name>
    <dbReference type="NCBI Taxonomy" id="2022662"/>
    <lineage>
        <taxon>Bacteria</taxon>
        <taxon>Pseudomonadati</taxon>
        <taxon>Pseudomonadota</taxon>
        <taxon>Gammaproteobacteria</taxon>
        <taxon>Enterobacterales</taxon>
        <taxon>Enterobacteriaceae</taxon>
        <taxon>Superficieibacter</taxon>
    </lineage>
</organism>
<name>A0A2P5GVE5_9ENTR</name>
<dbReference type="InterPro" id="IPR006517">
    <property type="entry name" value="Phage_terminase_lsu-like_C"/>
</dbReference>
<evidence type="ECO:0000313" key="3">
    <source>
        <dbReference type="Proteomes" id="UP000237073"/>
    </source>
</evidence>
<dbReference type="AlphaFoldDB" id="A0A2P5GVE5"/>
<accession>A0A2P5GVE5</accession>
<dbReference type="NCBIfam" id="TIGR01630">
    <property type="entry name" value="psiM2_ORF9"/>
    <property type="match status" value="1"/>
</dbReference>
<proteinExistence type="predicted"/>
<evidence type="ECO:0000313" key="1">
    <source>
        <dbReference type="EMBL" id="POP42337.1"/>
    </source>
</evidence>
<dbReference type="Proteomes" id="UP000247005">
    <property type="component" value="Unassembled WGS sequence"/>
</dbReference>
<evidence type="ECO:0000313" key="4">
    <source>
        <dbReference type="Proteomes" id="UP000247005"/>
    </source>
</evidence>
<dbReference type="EMBL" id="PQGE01000020">
    <property type="protein sequence ID" value="POP42337.1"/>
    <property type="molecule type" value="Genomic_DNA"/>
</dbReference>
<dbReference type="Proteomes" id="UP000237073">
    <property type="component" value="Unassembled WGS sequence"/>
</dbReference>
<evidence type="ECO:0000313" key="2">
    <source>
        <dbReference type="EMBL" id="POP50525.1"/>
    </source>
</evidence>
<sequence>MMALIEWDSLSFPQRVILKNKSTRSFLNYTRLWFELIQGDRMMVNWHHRMMSSKIDSIINGTAAQRNLIINTPPGSTKTEFFSIHLPAYINALIQEKKLQRFRNLNISFSDSLVKRNSRRTRDIIASPEYQELWPCQFGVKQADEWEIINSLGRSVGQTVSRAGGGQITGGRGGYPGAEFSGYVLLDDFNKPLDMFSETKRKSANQLLVNTIRSRRGDRSKDHPTPIISIQQRLHVDDATGFMLSGGMGLGFEHVVIPAMISEEYIDSLPEPWRTQCWNTVKDTDSVTVAGVRYWSYWPEMEYVGDLLALWERDSYTFLSQYQQNPAALSGGLINGQWFRTYAKLPRLLWRAVYVDTNSGKIKDFNDYTVFTLAGMGADGNMYVIDMERGKWDPEELLLKAEEVWLRWQASDTLQRAPLRYMAIEDKQAGQGLITTLTKRQAIPINAVQRGEGENKLVRCLNCVPQLKTGKVFIPDTHDADRNPLFHTYYSDGITIAGTTQWVVGFVAEAVAFTADDTHDHDDMLDTAMDAIDDMLINPQRGFFD</sequence>
<protein>
    <submittedName>
        <fullName evidence="2">Terminase</fullName>
    </submittedName>
</protein>
<comment type="caution">
    <text evidence="2">The sequence shown here is derived from an EMBL/GenBank/DDBJ whole genome shotgun (WGS) entry which is preliminary data.</text>
</comment>